<dbReference type="EMBL" id="CP003766">
    <property type="protein sequence ID" value="AFQ30559.1"/>
    <property type="molecule type" value="Genomic_DNA"/>
</dbReference>
<reference evidence="1 2" key="1">
    <citation type="journal article" date="2013" name="Genome Announc.">
        <title>Complete Genome Sequence of Bacillus thuringiensis Serovar Israelensis Strain HD-789.</title>
        <authorList>
            <person name="Doggett N.A."/>
            <person name="Stubben C.J."/>
            <person name="Chertkov O."/>
            <person name="Bruce D.C."/>
            <person name="Detter J.C."/>
            <person name="Johnson S.L."/>
            <person name="Han C.S."/>
        </authorList>
    </citation>
    <scope>NUCLEOTIDE SEQUENCE [LARGE SCALE GENOMIC DNA]</scope>
    <source>
        <strain evidence="1 2">HD-789</strain>
    </source>
</reference>
<organism evidence="1 2">
    <name type="scientific">Bacillus thuringiensis HD-789</name>
    <dbReference type="NCBI Taxonomy" id="1217737"/>
    <lineage>
        <taxon>Bacteria</taxon>
        <taxon>Bacillati</taxon>
        <taxon>Bacillota</taxon>
        <taxon>Bacilli</taxon>
        <taxon>Bacillales</taxon>
        <taxon>Bacillaceae</taxon>
        <taxon>Bacillus</taxon>
        <taxon>Bacillus cereus group</taxon>
    </lineage>
</organism>
<keyword evidence="1" id="KW-0614">Plasmid</keyword>
<proteinExistence type="predicted"/>
<evidence type="ECO:0000313" key="1">
    <source>
        <dbReference type="EMBL" id="AFQ30559.1"/>
    </source>
</evidence>
<evidence type="ECO:0000313" key="2">
    <source>
        <dbReference type="Proteomes" id="UP000005257"/>
    </source>
</evidence>
<gene>
    <name evidence="1" type="ORF">BTF1_32381</name>
</gene>
<geneLocation type="plasmid" evidence="1 2">
    <name>pBTHD789-3</name>
</geneLocation>
<dbReference type="Proteomes" id="UP000005257">
    <property type="component" value="Plasmid pBTHD789-3"/>
</dbReference>
<accession>A0A9W3JVW4</accession>
<dbReference type="AlphaFoldDB" id="A0A9W3JVW4"/>
<dbReference type="KEGG" id="btn:BTF1_32381"/>
<name>A0A9W3JVW4_BACTU</name>
<sequence length="35" mass="4248">MDTFVQTGGVYEPLWSGVRTWMDEKGWYYEVRQTM</sequence>
<protein>
    <submittedName>
        <fullName evidence="1">Uncharacterized protein</fullName>
    </submittedName>
</protein>